<evidence type="ECO:0000256" key="7">
    <source>
        <dbReference type="ARBA" id="ARBA00022884"/>
    </source>
</evidence>
<name>A0A4Q7PRJ1_9FIRM</name>
<dbReference type="InterPro" id="IPR014729">
    <property type="entry name" value="Rossmann-like_a/b/a_fold"/>
</dbReference>
<feature type="domain" description="tRNA-specific 2-thiouridylase MnmA-like central" evidence="13">
    <location>
        <begin position="208"/>
        <end position="271"/>
    </location>
</feature>
<keyword evidence="4 11" id="KW-0819">tRNA processing</keyword>
<dbReference type="GO" id="GO:0000049">
    <property type="term" value="F:tRNA binding"/>
    <property type="evidence" value="ECO:0007669"/>
    <property type="project" value="UniProtKB-KW"/>
</dbReference>
<keyword evidence="5 11" id="KW-0547">Nucleotide-binding</keyword>
<feature type="active site" description="Cysteine persulfide intermediate" evidence="11">
    <location>
        <position position="199"/>
    </location>
</feature>
<evidence type="ECO:0000313" key="14">
    <source>
        <dbReference type="EMBL" id="RZT02688.1"/>
    </source>
</evidence>
<dbReference type="CDD" id="cd01998">
    <property type="entry name" value="MnmA_TRMU-like"/>
    <property type="match status" value="1"/>
</dbReference>
<evidence type="ECO:0000256" key="8">
    <source>
        <dbReference type="ARBA" id="ARBA00023157"/>
    </source>
</evidence>
<evidence type="ECO:0000256" key="5">
    <source>
        <dbReference type="ARBA" id="ARBA00022741"/>
    </source>
</evidence>
<evidence type="ECO:0000256" key="6">
    <source>
        <dbReference type="ARBA" id="ARBA00022840"/>
    </source>
</evidence>
<evidence type="ECO:0000256" key="4">
    <source>
        <dbReference type="ARBA" id="ARBA00022694"/>
    </source>
</evidence>
<dbReference type="HAMAP" id="MF_00144">
    <property type="entry name" value="tRNA_thiouridyl_MnmA"/>
    <property type="match status" value="1"/>
</dbReference>
<comment type="caution">
    <text evidence="11">Lacks conserved residue(s) required for the propagation of feature annotation.</text>
</comment>
<dbReference type="GO" id="GO:0005524">
    <property type="term" value="F:ATP binding"/>
    <property type="evidence" value="ECO:0007669"/>
    <property type="project" value="UniProtKB-KW"/>
</dbReference>
<dbReference type="InterPro" id="IPR046885">
    <property type="entry name" value="MnmA-like_C"/>
</dbReference>
<dbReference type="FunFam" id="2.30.30.280:FF:000001">
    <property type="entry name" value="tRNA-specific 2-thiouridylase MnmA"/>
    <property type="match status" value="1"/>
</dbReference>
<evidence type="ECO:0000256" key="1">
    <source>
        <dbReference type="ARBA" id="ARBA00022490"/>
    </source>
</evidence>
<reference evidence="14 15" key="1">
    <citation type="submission" date="2019-02" db="EMBL/GenBank/DDBJ databases">
        <title>Genomic Encyclopedia of Type Strains, Phase IV (KMG-IV): sequencing the most valuable type-strain genomes for metagenomic binning, comparative biology and taxonomic classification.</title>
        <authorList>
            <person name="Goeker M."/>
        </authorList>
    </citation>
    <scope>NUCLEOTIDE SEQUENCE [LARGE SCALE GENOMIC DNA]</scope>
    <source>
        <strain evidence="14 15">DSM 29486</strain>
    </source>
</reference>
<feature type="active site" description="Nucleophile" evidence="11">
    <location>
        <position position="101"/>
    </location>
</feature>
<comment type="function">
    <text evidence="10 11">Catalyzes the 2-thiolation of uridine at the wobble position (U34) of tRNA, leading to the formation of s(2)U34.</text>
</comment>
<evidence type="ECO:0000256" key="3">
    <source>
        <dbReference type="ARBA" id="ARBA00022679"/>
    </source>
</evidence>
<evidence type="ECO:0000256" key="2">
    <source>
        <dbReference type="ARBA" id="ARBA00022555"/>
    </source>
</evidence>
<feature type="region of interest" description="Interaction with tRNA" evidence="11">
    <location>
        <begin position="305"/>
        <end position="306"/>
    </location>
</feature>
<feature type="site" description="Interaction with tRNA" evidence="11">
    <location>
        <position position="338"/>
    </location>
</feature>
<organism evidence="14 15">
    <name type="scientific">Cuneatibacter caecimuris</name>
    <dbReference type="NCBI Taxonomy" id="1796618"/>
    <lineage>
        <taxon>Bacteria</taxon>
        <taxon>Bacillati</taxon>
        <taxon>Bacillota</taxon>
        <taxon>Clostridia</taxon>
        <taxon>Lachnospirales</taxon>
        <taxon>Lachnospiraceae</taxon>
        <taxon>Cuneatibacter</taxon>
    </lineage>
</organism>
<feature type="binding site" evidence="11">
    <location>
        <position position="33"/>
    </location>
    <ligand>
        <name>ATP</name>
        <dbReference type="ChEBI" id="CHEBI:30616"/>
    </ligand>
</feature>
<keyword evidence="6 11" id="KW-0067">ATP-binding</keyword>
<dbReference type="EMBL" id="SGXF01000001">
    <property type="protein sequence ID" value="RZT02688.1"/>
    <property type="molecule type" value="Genomic_DNA"/>
</dbReference>
<dbReference type="FunFam" id="3.40.50.620:FF:000115">
    <property type="entry name" value="tRNA-specific 2-thiouridylase MnmA"/>
    <property type="match status" value="1"/>
</dbReference>
<evidence type="ECO:0000256" key="11">
    <source>
        <dbReference type="HAMAP-Rule" id="MF_00144"/>
    </source>
</evidence>
<dbReference type="OrthoDB" id="9800696at2"/>
<keyword evidence="2 11" id="KW-0820">tRNA-binding</keyword>
<dbReference type="InterPro" id="IPR004506">
    <property type="entry name" value="MnmA-like"/>
</dbReference>
<dbReference type="PANTHER" id="PTHR11933">
    <property type="entry name" value="TRNA 5-METHYLAMINOMETHYL-2-THIOURIDYLATE -METHYLTRANSFERASE"/>
    <property type="match status" value="1"/>
</dbReference>
<dbReference type="NCBIfam" id="NF001138">
    <property type="entry name" value="PRK00143.1"/>
    <property type="match status" value="1"/>
</dbReference>
<keyword evidence="7 11" id="KW-0694">RNA-binding</keyword>
<proteinExistence type="inferred from homology"/>
<dbReference type="GO" id="GO:0005737">
    <property type="term" value="C:cytoplasm"/>
    <property type="evidence" value="ECO:0007669"/>
    <property type="project" value="UniProtKB-SubCell"/>
</dbReference>
<comment type="caution">
    <text evidence="14">The sequence shown here is derived from an EMBL/GenBank/DDBJ whole genome shotgun (WGS) entry which is preliminary data.</text>
</comment>
<keyword evidence="3 11" id="KW-0808">Transferase</keyword>
<comment type="similarity">
    <text evidence="11">Belongs to the MnmA/TRMU family.</text>
</comment>
<dbReference type="Gene3D" id="2.30.30.280">
    <property type="entry name" value="Adenine nucleotide alpha hydrolases-like domains"/>
    <property type="match status" value="1"/>
</dbReference>
<dbReference type="NCBIfam" id="TIGR00420">
    <property type="entry name" value="trmU"/>
    <property type="match status" value="1"/>
</dbReference>
<comment type="subcellular location">
    <subcellularLocation>
        <location evidence="11">Cytoplasm</location>
    </subcellularLocation>
</comment>
<dbReference type="GO" id="GO:0103016">
    <property type="term" value="F:tRNA-uridine 2-sulfurtransferase activity"/>
    <property type="evidence" value="ECO:0007669"/>
    <property type="project" value="UniProtKB-EC"/>
</dbReference>
<dbReference type="Pfam" id="PF20258">
    <property type="entry name" value="tRNA_Me_trans_C"/>
    <property type="match status" value="1"/>
</dbReference>
<feature type="site" description="Interaction with tRNA" evidence="11">
    <location>
        <position position="126"/>
    </location>
</feature>
<sequence>MKKAMIAMSGGVDSSAAAYLMKEEGYQCVGVTMKLFDGGERAPGQKTCCSLEDVEDARSAAYRLGMPYYVFNYKEAFEQKVIKKFADSYVCGKTPNPCIDCNRYLKFDALLSRAGVLGMDCLATGHYARIVFDRERGRYLLKKGMDETKDQSYVLFRLTQEQLSKIRFPLGNYRKSQIREIARSQGFENADKEESQDICFVPGGDYASFIERYTGKSFPEGDFITIDGKILGKHRGIIRYTEGQRRGLGISSAEPLYVCGRRPESNQVVVGPEEALLTRTVYLEDVNLISAEEIGKPIRCGVKIRYRQPEQWAVAEPLGKEGLKITFDVPQRAPAPGQAAVLYDGDTVIGGGSICLEGRR</sequence>
<dbReference type="InterPro" id="IPR046884">
    <property type="entry name" value="MnmA-like_central"/>
</dbReference>
<accession>A0A4Q7PRJ1</accession>
<dbReference type="GO" id="GO:0002143">
    <property type="term" value="P:tRNA wobble position uridine thiolation"/>
    <property type="evidence" value="ECO:0007669"/>
    <property type="project" value="TreeGrafter"/>
</dbReference>
<feature type="domain" description="tRNA-specific 2-thiouridylase MnmA-like C-terminal" evidence="12">
    <location>
        <begin position="279"/>
        <end position="354"/>
    </location>
</feature>
<comment type="catalytic activity">
    <reaction evidence="9 11">
        <text>S-sulfanyl-L-cysteinyl-[protein] + uridine(34) in tRNA + AH2 + ATP = 2-thiouridine(34) in tRNA + L-cysteinyl-[protein] + A + AMP + diphosphate + H(+)</text>
        <dbReference type="Rhea" id="RHEA:47032"/>
        <dbReference type="Rhea" id="RHEA-COMP:10131"/>
        <dbReference type="Rhea" id="RHEA-COMP:11726"/>
        <dbReference type="Rhea" id="RHEA-COMP:11727"/>
        <dbReference type="Rhea" id="RHEA-COMP:11728"/>
        <dbReference type="ChEBI" id="CHEBI:13193"/>
        <dbReference type="ChEBI" id="CHEBI:15378"/>
        <dbReference type="ChEBI" id="CHEBI:17499"/>
        <dbReference type="ChEBI" id="CHEBI:29950"/>
        <dbReference type="ChEBI" id="CHEBI:30616"/>
        <dbReference type="ChEBI" id="CHEBI:33019"/>
        <dbReference type="ChEBI" id="CHEBI:61963"/>
        <dbReference type="ChEBI" id="CHEBI:65315"/>
        <dbReference type="ChEBI" id="CHEBI:87170"/>
        <dbReference type="ChEBI" id="CHEBI:456215"/>
        <dbReference type="EC" id="2.8.1.13"/>
    </reaction>
</comment>
<dbReference type="RefSeq" id="WP_130433281.1">
    <property type="nucleotide sequence ID" value="NZ_SGXF01000001.1"/>
</dbReference>
<feature type="region of interest" description="Interaction with tRNA" evidence="11">
    <location>
        <begin position="149"/>
        <end position="151"/>
    </location>
</feature>
<keyword evidence="15" id="KW-1185">Reference proteome</keyword>
<dbReference type="Pfam" id="PF20259">
    <property type="entry name" value="tRNA_Me_trans_M"/>
    <property type="match status" value="1"/>
</dbReference>
<dbReference type="InterPro" id="IPR023382">
    <property type="entry name" value="MnmA-like_central_sf"/>
</dbReference>
<dbReference type="EC" id="2.8.1.13" evidence="11"/>
<evidence type="ECO:0000259" key="12">
    <source>
        <dbReference type="Pfam" id="PF20258"/>
    </source>
</evidence>
<keyword evidence="1 11" id="KW-0963">Cytoplasm</keyword>
<dbReference type="Proteomes" id="UP000292927">
    <property type="component" value="Unassembled WGS sequence"/>
</dbReference>
<dbReference type="Gene3D" id="3.40.50.620">
    <property type="entry name" value="HUPs"/>
    <property type="match status" value="1"/>
</dbReference>
<dbReference type="AlphaFoldDB" id="A0A4Q7PRJ1"/>
<dbReference type="Pfam" id="PF03054">
    <property type="entry name" value="tRNA_Me_trans"/>
    <property type="match status" value="1"/>
</dbReference>
<gene>
    <name evidence="11" type="primary">mnmA</name>
    <name evidence="14" type="ORF">EV209_0812</name>
</gene>
<dbReference type="Gene3D" id="2.40.30.10">
    <property type="entry name" value="Translation factors"/>
    <property type="match status" value="1"/>
</dbReference>
<evidence type="ECO:0000256" key="9">
    <source>
        <dbReference type="ARBA" id="ARBA00051542"/>
    </source>
</evidence>
<evidence type="ECO:0000313" key="15">
    <source>
        <dbReference type="Proteomes" id="UP000292927"/>
    </source>
</evidence>
<keyword evidence="8" id="KW-1015">Disulfide bond</keyword>
<dbReference type="SUPFAM" id="SSF52402">
    <property type="entry name" value="Adenine nucleotide alpha hydrolases-like"/>
    <property type="match status" value="1"/>
</dbReference>
<protein>
    <recommendedName>
        <fullName evidence="11">tRNA-specific 2-thiouridylase MnmA</fullName>
        <ecNumber evidence="11">2.8.1.13</ecNumber>
    </recommendedName>
</protein>
<evidence type="ECO:0000256" key="10">
    <source>
        <dbReference type="ARBA" id="ARBA00056575"/>
    </source>
</evidence>
<evidence type="ECO:0000259" key="13">
    <source>
        <dbReference type="Pfam" id="PF20259"/>
    </source>
</evidence>
<dbReference type="PANTHER" id="PTHR11933:SF5">
    <property type="entry name" value="MITOCHONDRIAL TRNA-SPECIFIC 2-THIOURIDYLASE 1"/>
    <property type="match status" value="1"/>
</dbReference>
<feature type="binding site" evidence="11">
    <location>
        <begin position="7"/>
        <end position="14"/>
    </location>
    <ligand>
        <name>ATP</name>
        <dbReference type="ChEBI" id="CHEBI:30616"/>
    </ligand>
</feature>
<feature type="binding site" evidence="11">
    <location>
        <position position="125"/>
    </location>
    <ligand>
        <name>ATP</name>
        <dbReference type="ChEBI" id="CHEBI:30616"/>
    </ligand>
</feature>